<protein>
    <recommendedName>
        <fullName evidence="9">Cytochrome P450</fullName>
    </recommendedName>
</protein>
<dbReference type="GO" id="GO:0016125">
    <property type="term" value="P:sterol metabolic process"/>
    <property type="evidence" value="ECO:0007669"/>
    <property type="project" value="TreeGrafter"/>
</dbReference>
<keyword evidence="6" id="KW-0503">Monooxygenase</keyword>
<dbReference type="Proteomes" id="UP000824469">
    <property type="component" value="Unassembled WGS sequence"/>
</dbReference>
<dbReference type="PANTHER" id="PTHR24286">
    <property type="entry name" value="CYTOCHROME P450 26"/>
    <property type="match status" value="1"/>
</dbReference>
<evidence type="ECO:0000256" key="3">
    <source>
        <dbReference type="ARBA" id="ARBA00023004"/>
    </source>
</evidence>
<dbReference type="GO" id="GO:0042617">
    <property type="term" value="P:paclitaxel biosynthetic process"/>
    <property type="evidence" value="ECO:0007669"/>
    <property type="project" value="UniProtKB-KW"/>
</dbReference>
<dbReference type="InterPro" id="IPR002401">
    <property type="entry name" value="Cyt_P450_E_grp-I"/>
</dbReference>
<dbReference type="GO" id="GO:0004497">
    <property type="term" value="F:monooxygenase activity"/>
    <property type="evidence" value="ECO:0007669"/>
    <property type="project" value="UniProtKB-KW"/>
</dbReference>
<evidence type="ECO:0000256" key="5">
    <source>
        <dbReference type="PIRSR" id="PIRSR602401-1"/>
    </source>
</evidence>
<dbReference type="OMA" id="HTEIFIL"/>
<keyword evidence="8" id="KW-1185">Reference proteome</keyword>
<evidence type="ECO:0000256" key="4">
    <source>
        <dbReference type="ARBA" id="ARBA00023059"/>
    </source>
</evidence>
<dbReference type="GO" id="GO:0005506">
    <property type="term" value="F:iron ion binding"/>
    <property type="evidence" value="ECO:0007669"/>
    <property type="project" value="InterPro"/>
</dbReference>
<evidence type="ECO:0000313" key="8">
    <source>
        <dbReference type="Proteomes" id="UP000824469"/>
    </source>
</evidence>
<comment type="similarity">
    <text evidence="6">Belongs to the cytochrome P450 family.</text>
</comment>
<keyword evidence="2 5" id="KW-0479">Metal-binding</keyword>
<dbReference type="InterPro" id="IPR001128">
    <property type="entry name" value="Cyt_P450"/>
</dbReference>
<dbReference type="Gene3D" id="1.10.630.10">
    <property type="entry name" value="Cytochrome P450"/>
    <property type="match status" value="2"/>
</dbReference>
<evidence type="ECO:0000256" key="2">
    <source>
        <dbReference type="ARBA" id="ARBA00022723"/>
    </source>
</evidence>
<keyword evidence="6" id="KW-0560">Oxidoreductase</keyword>
<keyword evidence="5 6" id="KW-0349">Heme</keyword>
<organism evidence="7 8">
    <name type="scientific">Taxus chinensis</name>
    <name type="common">Chinese yew</name>
    <name type="synonym">Taxus wallichiana var. chinensis</name>
    <dbReference type="NCBI Taxonomy" id="29808"/>
    <lineage>
        <taxon>Eukaryota</taxon>
        <taxon>Viridiplantae</taxon>
        <taxon>Streptophyta</taxon>
        <taxon>Embryophyta</taxon>
        <taxon>Tracheophyta</taxon>
        <taxon>Spermatophyta</taxon>
        <taxon>Pinopsida</taxon>
        <taxon>Pinidae</taxon>
        <taxon>Conifers II</taxon>
        <taxon>Cupressales</taxon>
        <taxon>Taxaceae</taxon>
        <taxon>Taxus</taxon>
    </lineage>
</organism>
<dbReference type="AlphaFoldDB" id="A0AA38L9L1"/>
<comment type="caution">
    <text evidence="7">The sequence shown here is derived from an EMBL/GenBank/DDBJ whole genome shotgun (WGS) entry which is preliminary data.</text>
</comment>
<dbReference type="PROSITE" id="PS00086">
    <property type="entry name" value="CYTOCHROME_P450"/>
    <property type="match status" value="1"/>
</dbReference>
<dbReference type="GO" id="GO:0020037">
    <property type="term" value="F:heme binding"/>
    <property type="evidence" value="ECO:0007669"/>
    <property type="project" value="InterPro"/>
</dbReference>
<evidence type="ECO:0000256" key="6">
    <source>
        <dbReference type="RuleBase" id="RU000461"/>
    </source>
</evidence>
<dbReference type="GO" id="GO:0016705">
    <property type="term" value="F:oxidoreductase activity, acting on paired donors, with incorporation or reduction of molecular oxygen"/>
    <property type="evidence" value="ECO:0007669"/>
    <property type="project" value="InterPro"/>
</dbReference>
<feature type="binding site" description="axial binding residue" evidence="5">
    <location>
        <position position="223"/>
    </location>
    <ligand>
        <name>heme</name>
        <dbReference type="ChEBI" id="CHEBI:30413"/>
    </ligand>
    <ligandPart>
        <name>Fe</name>
        <dbReference type="ChEBI" id="CHEBI:18248"/>
    </ligandPart>
</feature>
<accession>A0AA38L9L1</accession>
<gene>
    <name evidence="7" type="ORF">KI387_024713</name>
</gene>
<dbReference type="SUPFAM" id="SSF48264">
    <property type="entry name" value="Cytochrome P450"/>
    <property type="match status" value="1"/>
</dbReference>
<comment type="pathway">
    <text evidence="1">Alkaloid biosynthesis; taxol biosynthesis.</text>
</comment>
<dbReference type="PRINTS" id="PR00385">
    <property type="entry name" value="P450"/>
</dbReference>
<proteinExistence type="inferred from homology"/>
<dbReference type="EMBL" id="JAHRHJ020000005">
    <property type="protein sequence ID" value="KAH9316086.1"/>
    <property type="molecule type" value="Genomic_DNA"/>
</dbReference>
<comment type="cofactor">
    <cofactor evidence="5">
        <name>heme</name>
        <dbReference type="ChEBI" id="CHEBI:30413"/>
    </cofactor>
</comment>
<evidence type="ECO:0000256" key="1">
    <source>
        <dbReference type="ARBA" id="ARBA00005122"/>
    </source>
</evidence>
<dbReference type="Pfam" id="PF00067">
    <property type="entry name" value="p450"/>
    <property type="match status" value="1"/>
</dbReference>
<evidence type="ECO:0008006" key="9">
    <source>
        <dbReference type="Google" id="ProtNLM"/>
    </source>
</evidence>
<feature type="non-terminal residue" evidence="7">
    <location>
        <position position="1"/>
    </location>
</feature>
<name>A0AA38L9L1_TAXCH</name>
<keyword evidence="4" id="KW-0876">Taxol biosynthesis</keyword>
<dbReference type="PRINTS" id="PR00463">
    <property type="entry name" value="EP450I"/>
</dbReference>
<reference evidence="7 8" key="1">
    <citation type="journal article" date="2021" name="Nat. Plants">
        <title>The Taxus genome provides insights into paclitaxel biosynthesis.</title>
        <authorList>
            <person name="Xiong X."/>
            <person name="Gou J."/>
            <person name="Liao Q."/>
            <person name="Li Y."/>
            <person name="Zhou Q."/>
            <person name="Bi G."/>
            <person name="Li C."/>
            <person name="Du R."/>
            <person name="Wang X."/>
            <person name="Sun T."/>
            <person name="Guo L."/>
            <person name="Liang H."/>
            <person name="Lu P."/>
            <person name="Wu Y."/>
            <person name="Zhang Z."/>
            <person name="Ro D.K."/>
            <person name="Shang Y."/>
            <person name="Huang S."/>
            <person name="Yan J."/>
        </authorList>
    </citation>
    <scope>NUCLEOTIDE SEQUENCE [LARGE SCALE GENOMIC DNA]</scope>
    <source>
        <strain evidence="7">Ta-2019</strain>
    </source>
</reference>
<keyword evidence="3 5" id="KW-0408">Iron</keyword>
<dbReference type="InterPro" id="IPR036396">
    <property type="entry name" value="Cyt_P450_sf"/>
</dbReference>
<dbReference type="PANTHER" id="PTHR24286:SF376">
    <property type="entry name" value="ABSCISIC ACID 8'-HYDROXYLASE 4"/>
    <property type="match status" value="1"/>
</dbReference>
<evidence type="ECO:0000313" key="7">
    <source>
        <dbReference type="EMBL" id="KAH9316086.1"/>
    </source>
</evidence>
<sequence length="270" mass="30909">MKKYAFDVGIHSIFGRLDGAYKEDLNKYYHILEKGYNSMPLNLPGTRFNKSIKARKKLSDILSKIITERRDTNVLHKDLLQSLMASRDERGEGLKEEQITDNVIGVLFAAQDTTATVLTWVVKFLSEYPALLDAVTVEQESVKRSKDNEDSLTLADTKKMPLTTRVRLTSYLIPKGWKVMPLFRNIHHNPEFFPDPHNFDTSRFKVPPKPNTFMPFGNGAHSCPGNRLAHTEIFILVHHLTTKFRWKVVGRENGIEYGPFPIPKQGLPIM</sequence>
<dbReference type="InterPro" id="IPR017972">
    <property type="entry name" value="Cyt_P450_CS"/>
</dbReference>